<evidence type="ECO:0000259" key="1">
    <source>
        <dbReference type="Pfam" id="PF01764"/>
    </source>
</evidence>
<dbReference type="Proteomes" id="UP001372526">
    <property type="component" value="Unassembled WGS sequence"/>
</dbReference>
<comment type="caution">
    <text evidence="2">The sequence shown here is derived from an EMBL/GenBank/DDBJ whole genome shotgun (WGS) entry which is preliminary data.</text>
</comment>
<dbReference type="Gene3D" id="3.40.50.1820">
    <property type="entry name" value="alpha/beta hydrolase"/>
    <property type="match status" value="1"/>
</dbReference>
<dbReference type="GO" id="GO:0016787">
    <property type="term" value="F:hydrolase activity"/>
    <property type="evidence" value="ECO:0007669"/>
    <property type="project" value="UniProtKB-KW"/>
</dbReference>
<evidence type="ECO:0000313" key="2">
    <source>
        <dbReference type="EMBL" id="MEI4803185.1"/>
    </source>
</evidence>
<dbReference type="RefSeq" id="WP_090919246.1">
    <property type="nucleotide sequence ID" value="NZ_JBAWSX010000012.1"/>
</dbReference>
<accession>A0ABU8FKG2</accession>
<dbReference type="EC" id="3.1.1.-" evidence="2"/>
<name>A0ABU8FKG2_9BACI</name>
<reference evidence="2 3" key="1">
    <citation type="submission" date="2024-01" db="EMBL/GenBank/DDBJ databases">
        <title>Seven novel Bacillus-like species.</title>
        <authorList>
            <person name="Liu G."/>
        </authorList>
    </citation>
    <scope>NUCLEOTIDE SEQUENCE [LARGE SCALE GENOMIC DNA]</scope>
    <source>
        <strain evidence="2 3">FJAT-51639</strain>
    </source>
</reference>
<dbReference type="EMBL" id="JBAWSX010000012">
    <property type="protein sequence ID" value="MEI4803185.1"/>
    <property type="molecule type" value="Genomic_DNA"/>
</dbReference>
<sequence length="248" mass="28415">MPTSVSFHKDTAILLATCCELTYEQYNQNGIFTIPKGFRYVQGFQATAIQETEWFGFILESDDQIIVAFRGTQSDRDWIADSIVQQKPYPFTANSGHVHSGFLSIYESCRDTIMDTLVSLSSSKALFVTGHSLGGALATLHILDARVNTSFSHYALYSFGSPKVGDIAFRNYYKIQVANSFRFVNLFDVVPLLPPRKVQFEENEWEYSHTHRSMTFTKNMHSFIKNHHITTYKMAISTHFQRDTFEEL</sequence>
<dbReference type="PANTHER" id="PTHR45856">
    <property type="entry name" value="ALPHA/BETA-HYDROLASES SUPERFAMILY PROTEIN"/>
    <property type="match status" value="1"/>
</dbReference>
<feature type="domain" description="Fungal lipase-type" evidence="1">
    <location>
        <begin position="66"/>
        <end position="196"/>
    </location>
</feature>
<dbReference type="Pfam" id="PF01764">
    <property type="entry name" value="Lipase_3"/>
    <property type="match status" value="1"/>
</dbReference>
<evidence type="ECO:0000313" key="3">
    <source>
        <dbReference type="Proteomes" id="UP001372526"/>
    </source>
</evidence>
<keyword evidence="3" id="KW-1185">Reference proteome</keyword>
<dbReference type="CDD" id="cd00519">
    <property type="entry name" value="Lipase_3"/>
    <property type="match status" value="1"/>
</dbReference>
<dbReference type="PANTHER" id="PTHR45856:SF24">
    <property type="entry name" value="FUNGAL LIPASE-LIKE DOMAIN-CONTAINING PROTEIN"/>
    <property type="match status" value="1"/>
</dbReference>
<proteinExistence type="predicted"/>
<dbReference type="InterPro" id="IPR002921">
    <property type="entry name" value="Fungal_lipase-type"/>
</dbReference>
<keyword evidence="2" id="KW-0378">Hydrolase</keyword>
<dbReference type="SUPFAM" id="SSF53474">
    <property type="entry name" value="alpha/beta-Hydrolases"/>
    <property type="match status" value="1"/>
</dbReference>
<protein>
    <submittedName>
        <fullName evidence="2">Lipase family protein</fullName>
        <ecNumber evidence="2">3.1.1.-</ecNumber>
    </submittedName>
</protein>
<dbReference type="InterPro" id="IPR051218">
    <property type="entry name" value="Sec_MonoDiacylglyc_Lipase"/>
</dbReference>
<dbReference type="InterPro" id="IPR029058">
    <property type="entry name" value="AB_hydrolase_fold"/>
</dbReference>
<gene>
    <name evidence="2" type="ORF">WAZ07_18180</name>
</gene>
<organism evidence="2 3">
    <name type="scientific">Bacillus bruguierae</name>
    <dbReference type="NCBI Taxonomy" id="3127667"/>
    <lineage>
        <taxon>Bacteria</taxon>
        <taxon>Bacillati</taxon>
        <taxon>Bacillota</taxon>
        <taxon>Bacilli</taxon>
        <taxon>Bacillales</taxon>
        <taxon>Bacillaceae</taxon>
        <taxon>Bacillus</taxon>
    </lineage>
</organism>